<comment type="caution">
    <text evidence="2">The sequence shown here is derived from an EMBL/GenBank/DDBJ whole genome shotgun (WGS) entry which is preliminary data.</text>
</comment>
<evidence type="ECO:0000256" key="1">
    <source>
        <dbReference type="SAM" id="MobiDB-lite"/>
    </source>
</evidence>
<evidence type="ECO:0000313" key="2">
    <source>
        <dbReference type="EMBL" id="KAG7304480.1"/>
    </source>
</evidence>
<proteinExistence type="predicted"/>
<protein>
    <submittedName>
        <fullName evidence="2">Uncharacterized protein</fullName>
    </submittedName>
</protein>
<evidence type="ECO:0000313" key="3">
    <source>
        <dbReference type="Proteomes" id="UP000823941"/>
    </source>
</evidence>
<sequence>MRRTVARNAPTYTWIHSRGFFTSRHGQSLTPAATRADTHTHSRGAGQLGLCSGRGQSGRVLAGTSADTRPPCAAVTGGRARARALRRSLRPGPSARELSRRGGEQTRRASPSYTKTRLKRIYTFSVR</sequence>
<name>A0ABQ7QGX4_PLUXY</name>
<dbReference type="EMBL" id="JAHIBW010000015">
    <property type="protein sequence ID" value="KAG7304480.1"/>
    <property type="molecule type" value="Genomic_DNA"/>
</dbReference>
<gene>
    <name evidence="2" type="ORF">JYU34_011425</name>
</gene>
<feature type="compositionally biased region" description="Basic residues" evidence="1">
    <location>
        <begin position="80"/>
        <end position="89"/>
    </location>
</feature>
<dbReference type="Proteomes" id="UP000823941">
    <property type="component" value="Chromosome 15"/>
</dbReference>
<accession>A0ABQ7QGX4</accession>
<feature type="region of interest" description="Disordered" evidence="1">
    <location>
        <begin position="31"/>
        <end position="116"/>
    </location>
</feature>
<organism evidence="2 3">
    <name type="scientific">Plutella xylostella</name>
    <name type="common">Diamondback moth</name>
    <name type="synonym">Plutella maculipennis</name>
    <dbReference type="NCBI Taxonomy" id="51655"/>
    <lineage>
        <taxon>Eukaryota</taxon>
        <taxon>Metazoa</taxon>
        <taxon>Ecdysozoa</taxon>
        <taxon>Arthropoda</taxon>
        <taxon>Hexapoda</taxon>
        <taxon>Insecta</taxon>
        <taxon>Pterygota</taxon>
        <taxon>Neoptera</taxon>
        <taxon>Endopterygota</taxon>
        <taxon>Lepidoptera</taxon>
        <taxon>Glossata</taxon>
        <taxon>Ditrysia</taxon>
        <taxon>Yponomeutoidea</taxon>
        <taxon>Plutellidae</taxon>
        <taxon>Plutella</taxon>
    </lineage>
</organism>
<keyword evidence="3" id="KW-1185">Reference proteome</keyword>
<feature type="compositionally biased region" description="Basic and acidic residues" evidence="1">
    <location>
        <begin position="97"/>
        <end position="107"/>
    </location>
</feature>
<reference evidence="2 3" key="1">
    <citation type="submission" date="2021-06" db="EMBL/GenBank/DDBJ databases">
        <title>A haploid diamondback moth (Plutella xylostella L.) genome assembly resolves 31 chromosomes and identifies a diamide resistance mutation.</title>
        <authorList>
            <person name="Ward C.M."/>
            <person name="Perry K.D."/>
            <person name="Baker G."/>
            <person name="Powis K."/>
            <person name="Heckel D.G."/>
            <person name="Baxter S.W."/>
        </authorList>
    </citation>
    <scope>NUCLEOTIDE SEQUENCE [LARGE SCALE GENOMIC DNA]</scope>
    <source>
        <strain evidence="2 3">LV</strain>
        <tissue evidence="2">Single pupa</tissue>
    </source>
</reference>